<dbReference type="RefSeq" id="WP_245931183.1">
    <property type="nucleotide sequence ID" value="NZ_CP154825.1"/>
</dbReference>
<dbReference type="InterPro" id="IPR035940">
    <property type="entry name" value="CAP_sf"/>
</dbReference>
<feature type="domain" description="SCP" evidence="3">
    <location>
        <begin position="119"/>
        <end position="234"/>
    </location>
</feature>
<reference evidence="4 5" key="1">
    <citation type="submission" date="2018-02" db="EMBL/GenBank/DDBJ databases">
        <title>Genomic Encyclopedia of Archaeal and Bacterial Type Strains, Phase II (KMG-II): from individual species to whole genera.</title>
        <authorList>
            <person name="Goeker M."/>
        </authorList>
    </citation>
    <scope>NUCLEOTIDE SEQUENCE [LARGE SCALE GENOMIC DNA]</scope>
    <source>
        <strain evidence="4 5">YU 961-1</strain>
    </source>
</reference>
<accession>A0A2S6GUI1</accession>
<name>A0A2S6GUI1_9PSEU</name>
<dbReference type="Gene3D" id="3.40.33.10">
    <property type="entry name" value="CAP"/>
    <property type="match status" value="1"/>
</dbReference>
<feature type="signal peptide" evidence="2">
    <location>
        <begin position="1"/>
        <end position="23"/>
    </location>
</feature>
<proteinExistence type="predicted"/>
<evidence type="ECO:0000256" key="2">
    <source>
        <dbReference type="SAM" id="SignalP"/>
    </source>
</evidence>
<dbReference type="AlphaFoldDB" id="A0A2S6GUI1"/>
<gene>
    <name evidence="4" type="ORF">CLV40_104146</name>
</gene>
<dbReference type="Proteomes" id="UP000239203">
    <property type="component" value="Unassembled WGS sequence"/>
</dbReference>
<dbReference type="CDD" id="cd05379">
    <property type="entry name" value="CAP_bacterial"/>
    <property type="match status" value="1"/>
</dbReference>
<keyword evidence="2" id="KW-0732">Signal</keyword>
<evidence type="ECO:0000313" key="4">
    <source>
        <dbReference type="EMBL" id="PPK68902.1"/>
    </source>
</evidence>
<feature type="region of interest" description="Disordered" evidence="1">
    <location>
        <begin position="44"/>
        <end position="113"/>
    </location>
</feature>
<evidence type="ECO:0000313" key="5">
    <source>
        <dbReference type="Proteomes" id="UP000239203"/>
    </source>
</evidence>
<dbReference type="InterPro" id="IPR014044">
    <property type="entry name" value="CAP_dom"/>
</dbReference>
<evidence type="ECO:0000259" key="3">
    <source>
        <dbReference type="Pfam" id="PF00188"/>
    </source>
</evidence>
<dbReference type="PANTHER" id="PTHR31157:SF1">
    <property type="entry name" value="SCP DOMAIN-CONTAINING PROTEIN"/>
    <property type="match status" value="1"/>
</dbReference>
<dbReference type="Pfam" id="PF00188">
    <property type="entry name" value="CAP"/>
    <property type="match status" value="1"/>
</dbReference>
<comment type="caution">
    <text evidence="4">The sequence shown here is derived from an EMBL/GenBank/DDBJ whole genome shotgun (WGS) entry which is preliminary data.</text>
</comment>
<keyword evidence="5" id="KW-1185">Reference proteome</keyword>
<feature type="chain" id="PRO_5039674470" evidence="2">
    <location>
        <begin position="24"/>
        <end position="237"/>
    </location>
</feature>
<sequence>MKARRRLAVLVAAATGSVLTATALTLAAPGQTEARPDSDTLVGFAVPASTKPRPHRPTTPTTTPPIPTTTTTTTSAPTTTTTTQPTTTTTTTTKPRPTTTKPQPTTTVPGGQPEEQQVLDIVNARRAEAGCGPLRWNDKLATAARKHSQDMAVRGYFDHTSPDGRTPWDRMRAEGYTKGGGENIAAGQATPDAVMTGWMNSSGHRANILNCSFGELGVGVYRGGSYRIYWTQAFGYA</sequence>
<dbReference type="PANTHER" id="PTHR31157">
    <property type="entry name" value="SCP DOMAIN-CONTAINING PROTEIN"/>
    <property type="match status" value="1"/>
</dbReference>
<feature type="compositionally biased region" description="Low complexity" evidence="1">
    <location>
        <begin position="68"/>
        <end position="107"/>
    </location>
</feature>
<evidence type="ECO:0000256" key="1">
    <source>
        <dbReference type="SAM" id="MobiDB-lite"/>
    </source>
</evidence>
<dbReference type="EMBL" id="PTIX01000004">
    <property type="protein sequence ID" value="PPK68902.1"/>
    <property type="molecule type" value="Genomic_DNA"/>
</dbReference>
<organism evidence="4 5">
    <name type="scientific">Actinokineospora auranticolor</name>
    <dbReference type="NCBI Taxonomy" id="155976"/>
    <lineage>
        <taxon>Bacteria</taxon>
        <taxon>Bacillati</taxon>
        <taxon>Actinomycetota</taxon>
        <taxon>Actinomycetes</taxon>
        <taxon>Pseudonocardiales</taxon>
        <taxon>Pseudonocardiaceae</taxon>
        <taxon>Actinokineospora</taxon>
    </lineage>
</organism>
<dbReference type="SUPFAM" id="SSF55797">
    <property type="entry name" value="PR-1-like"/>
    <property type="match status" value="1"/>
</dbReference>
<protein>
    <submittedName>
        <fullName evidence="4">Uncharacterized protein YkwD</fullName>
    </submittedName>
</protein>